<sequence length="126" mass="14277">MLDRPVLRPVPETLHTFDVYRMPVRFEEDRTRSRNHYVTCIVVDVDGNGGVAVKLTSNPKWNDAGDVRLLDWEQAGLTHATTARCAQLVRFRREDLQGYTGTLSREDAVRLASALGDVPPDRSVWL</sequence>
<dbReference type="OrthoDB" id="1797254at2"/>
<reference evidence="1 2" key="1">
    <citation type="submission" date="2019-10" db="EMBL/GenBank/DDBJ databases">
        <title>Bifidobacterium from non-human primates.</title>
        <authorList>
            <person name="Modesto M."/>
        </authorList>
    </citation>
    <scope>NUCLEOTIDE SEQUENCE [LARGE SCALE GENOMIC DNA]</scope>
    <source>
        <strain evidence="1 2">TREC</strain>
    </source>
</reference>
<protein>
    <recommendedName>
        <fullName evidence="3">Type II toxin-antitoxin system PemK/MazF family toxin</fullName>
    </recommendedName>
</protein>
<proteinExistence type="predicted"/>
<keyword evidence="2" id="KW-1185">Reference proteome</keyword>
<dbReference type="Proteomes" id="UP000469763">
    <property type="component" value="Unassembled WGS sequence"/>
</dbReference>
<name>A0A7K3TFH1_9BIFI</name>
<dbReference type="EMBL" id="WHZY01000002">
    <property type="protein sequence ID" value="NEG77837.1"/>
    <property type="molecule type" value="Genomic_DNA"/>
</dbReference>
<dbReference type="SUPFAM" id="SSF50118">
    <property type="entry name" value="Cell growth inhibitor/plasmid maintenance toxic component"/>
    <property type="match status" value="1"/>
</dbReference>
<dbReference type="AlphaFoldDB" id="A0A7K3TFH1"/>
<evidence type="ECO:0000313" key="2">
    <source>
        <dbReference type="Proteomes" id="UP000469763"/>
    </source>
</evidence>
<evidence type="ECO:0008006" key="3">
    <source>
        <dbReference type="Google" id="ProtNLM"/>
    </source>
</evidence>
<comment type="caution">
    <text evidence="1">The sequence shown here is derived from an EMBL/GenBank/DDBJ whole genome shotgun (WGS) entry which is preliminary data.</text>
</comment>
<evidence type="ECO:0000313" key="1">
    <source>
        <dbReference type="EMBL" id="NEG77837.1"/>
    </source>
</evidence>
<gene>
    <name evidence="1" type="ORF">GFD22_02355</name>
</gene>
<accession>A0A7K3TFH1</accession>
<organism evidence="1 2">
    <name type="scientific">Bifidobacterium avesanii</name>
    <dbReference type="NCBI Taxonomy" id="1798157"/>
    <lineage>
        <taxon>Bacteria</taxon>
        <taxon>Bacillati</taxon>
        <taxon>Actinomycetota</taxon>
        <taxon>Actinomycetes</taxon>
        <taxon>Bifidobacteriales</taxon>
        <taxon>Bifidobacteriaceae</taxon>
        <taxon>Bifidobacterium</taxon>
    </lineage>
</organism>